<dbReference type="GO" id="GO:0016020">
    <property type="term" value="C:membrane"/>
    <property type="evidence" value="ECO:0007669"/>
    <property type="project" value="UniProtKB-SubCell"/>
</dbReference>
<reference evidence="20" key="2">
    <citation type="submission" date="2022-10" db="EMBL/GenBank/DDBJ databases">
        <authorList>
            <consortium name="ENA_rothamsted_submissions"/>
            <consortium name="culmorum"/>
            <person name="King R."/>
        </authorList>
    </citation>
    <scope>NUCLEOTIDE SEQUENCE</scope>
</reference>
<dbReference type="GO" id="GO:0007009">
    <property type="term" value="P:plasma membrane organization"/>
    <property type="evidence" value="ECO:0007669"/>
    <property type="project" value="TreeGrafter"/>
</dbReference>
<dbReference type="InterPro" id="IPR037724">
    <property type="entry name" value="C2E_Ferlin"/>
</dbReference>
<keyword evidence="8 14" id="KW-0440">LIM domain</keyword>
<dbReference type="PANTHER" id="PTHR12546">
    <property type="entry name" value="FER-1-LIKE"/>
    <property type="match status" value="1"/>
</dbReference>
<dbReference type="GO" id="GO:0003677">
    <property type="term" value="F:DNA binding"/>
    <property type="evidence" value="ECO:0007669"/>
    <property type="project" value="UniProtKB-UniRule"/>
</dbReference>
<feature type="domain" description="Homeobox" evidence="19">
    <location>
        <begin position="161"/>
        <end position="208"/>
    </location>
</feature>
<evidence type="ECO:0000256" key="8">
    <source>
        <dbReference type="ARBA" id="ARBA00023038"/>
    </source>
</evidence>
<evidence type="ECO:0000256" key="16">
    <source>
        <dbReference type="SAM" id="MobiDB-lite"/>
    </source>
</evidence>
<dbReference type="InterPro" id="IPR009057">
    <property type="entry name" value="Homeodomain-like_sf"/>
</dbReference>
<dbReference type="CDD" id="cd08374">
    <property type="entry name" value="C2F_Ferlin"/>
    <property type="match status" value="1"/>
</dbReference>
<evidence type="ECO:0000256" key="7">
    <source>
        <dbReference type="ARBA" id="ARBA00022989"/>
    </source>
</evidence>
<dbReference type="Pfam" id="PF00412">
    <property type="entry name" value="LIM"/>
    <property type="match status" value="1"/>
</dbReference>
<dbReference type="Gene3D" id="2.60.40.150">
    <property type="entry name" value="C2 domain"/>
    <property type="match status" value="3"/>
</dbReference>
<name>A0A9P0DPN2_PHACE</name>
<dbReference type="CDD" id="cd09377">
    <property type="entry name" value="LIM2_Lhx2_Lhx9"/>
    <property type="match status" value="1"/>
</dbReference>
<dbReference type="SMART" id="SM01201">
    <property type="entry name" value="FerB"/>
    <property type="match status" value="1"/>
</dbReference>
<dbReference type="InterPro" id="IPR012561">
    <property type="entry name" value="Ferlin_B-domain"/>
</dbReference>
<evidence type="ECO:0000256" key="15">
    <source>
        <dbReference type="RuleBase" id="RU000682"/>
    </source>
</evidence>
<dbReference type="Gene3D" id="1.10.10.60">
    <property type="entry name" value="Homeodomain-like"/>
    <property type="match status" value="1"/>
</dbReference>
<dbReference type="CDD" id="cd00086">
    <property type="entry name" value="homeodomain"/>
    <property type="match status" value="1"/>
</dbReference>
<evidence type="ECO:0000256" key="10">
    <source>
        <dbReference type="ARBA" id="ARBA00023136"/>
    </source>
</evidence>
<evidence type="ECO:0000256" key="13">
    <source>
        <dbReference type="PROSITE-ProRule" id="PRU00108"/>
    </source>
</evidence>
<keyword evidence="7" id="KW-1133">Transmembrane helix</keyword>
<evidence type="ECO:0000259" key="19">
    <source>
        <dbReference type="PROSITE" id="PS50071"/>
    </source>
</evidence>
<dbReference type="InterPro" id="IPR037721">
    <property type="entry name" value="Ferlin"/>
</dbReference>
<organism evidence="20 21">
    <name type="scientific">Phaedon cochleariae</name>
    <name type="common">Mustard beetle</name>
    <dbReference type="NCBI Taxonomy" id="80249"/>
    <lineage>
        <taxon>Eukaryota</taxon>
        <taxon>Metazoa</taxon>
        <taxon>Ecdysozoa</taxon>
        <taxon>Arthropoda</taxon>
        <taxon>Hexapoda</taxon>
        <taxon>Insecta</taxon>
        <taxon>Pterygota</taxon>
        <taxon>Neoptera</taxon>
        <taxon>Endopterygota</taxon>
        <taxon>Coleoptera</taxon>
        <taxon>Polyphaga</taxon>
        <taxon>Cucujiformia</taxon>
        <taxon>Chrysomeloidea</taxon>
        <taxon>Chrysomelidae</taxon>
        <taxon>Chrysomelinae</taxon>
        <taxon>Chrysomelini</taxon>
        <taxon>Phaedon</taxon>
    </lineage>
</organism>
<dbReference type="GO" id="GO:0046872">
    <property type="term" value="F:metal ion binding"/>
    <property type="evidence" value="ECO:0007669"/>
    <property type="project" value="UniProtKB-KW"/>
</dbReference>
<dbReference type="PROSITE" id="PS50023">
    <property type="entry name" value="LIM_DOMAIN_2"/>
    <property type="match status" value="1"/>
</dbReference>
<keyword evidence="11 13" id="KW-0371">Homeobox</keyword>
<evidence type="ECO:0000256" key="1">
    <source>
        <dbReference type="ARBA" id="ARBA00004123"/>
    </source>
</evidence>
<keyword evidence="5" id="KW-0677">Repeat</keyword>
<dbReference type="InterPro" id="IPR037723">
    <property type="entry name" value="C2D_Ferlin"/>
</dbReference>
<dbReference type="SMART" id="SM00239">
    <property type="entry name" value="C2"/>
    <property type="match status" value="2"/>
</dbReference>
<evidence type="ECO:0000256" key="12">
    <source>
        <dbReference type="ARBA" id="ARBA00023242"/>
    </source>
</evidence>
<dbReference type="InterPro" id="IPR000008">
    <property type="entry name" value="C2_dom"/>
</dbReference>
<feature type="domain" description="C2" evidence="17">
    <location>
        <begin position="621"/>
        <end position="756"/>
    </location>
</feature>
<dbReference type="SUPFAM" id="SSF46689">
    <property type="entry name" value="Homeodomain-like"/>
    <property type="match status" value="1"/>
</dbReference>
<keyword evidence="12 13" id="KW-0539">Nucleus</keyword>
<feature type="domain" description="LIM zinc-binding" evidence="18">
    <location>
        <begin position="8"/>
        <end position="70"/>
    </location>
</feature>
<dbReference type="PROSITE" id="PS00478">
    <property type="entry name" value="LIM_DOMAIN_1"/>
    <property type="match status" value="1"/>
</dbReference>
<sequence length="1410" mass="162277">MCRMFAVTRCGRCHAGISANELVMRARDLVYHLHCFSCTSCGILLSKGDHFGMRDRLIYCRPHYEVLDFCDPGDSMDVMFGSGGSPGYYPSSTPPQGCKGRPRKKKIVDDGPPCGEIPVSMRMAAATLEMLQQGELSSSMESLGYDSSVTSPASSNGHQNQRTKRMRTSFKHHQLRTMKTYFAINQNPDAKDLKQLAQKTGLSKRVLQGRTATQKHTASPEFNERLKIVDLFPPLCQRMKIEIRFGDTMKKKVISVKYINLKSISNDKDEGFLPTFGPIWLHMYSNNKLEGYVGSILMSMQTEIEDLLIPDSKRTTLIENIVPLNETKYFHNQGITIFCCIFDITAINKKYSGKPISFRITCAEIVAQYKPLPSGEDVLINESPARKPNNIRKNYYCIPLLEEKPCLWLTTEVNFKKSVYNNNILSRMVIGLRTRLTEVEGLFNNFHVKLLSNEIDMKLQDSIDYVLTTGKMYIDIVSAYRVDYNTNLDMERRRLCIREMIDIIRRVETVYDKFSKKKTFRKLQKYCNRIEVLIEDIQDSIPDIFFWVVSGKKKLAFERIPIRDIISSQVLEENGQFCGRKRTLCFYGNVKEQKNLMMKVNVFFVAYLDRHEKDFLNKIPSGYKFQEDIEYFPPSLVADTQYVFQLRAYIFQGRIISGFDKSGLADPLVRIIIKNRVKDTQVIYGCLNPIWDETLVFDDIVLYGSKSYIKSNPPTILLEVFDQDELCKTEFVGRAIIVPDVVLDGDEYNSPKLKWHKILLKDDVPAEILAAFEYIELTEERQLVELELTRKKTMSIPKGIKPELVAHKMEVLFWGVRNLRKVNLMYISRPRMTVLCGDHILNSDTIENASKCSNFSNQSKSLSFILPLQEDYAPPLRFKIFDSRRFGVYVFAGVHITPISPFLMYPISKEERKRKLAGLGYKSNDSLASRSSSALKIQLKDIDVMSVSDIQDVDIPAKKTCFLMRIFGNCFKSKHGKLGKSVSSLGTYELLSQDITDDEEDYDWWTKYYASIEVGYDESITRRIQKLKVYGSELENQPEFKGFSDILTSFDLYKGKKTGDETLDEENITATFKGSVKIYRLPNNESDYVTESGIPLDHGVFHDFPENSPLRCFEMDAMFPQDHTLKIAVWDYDYASADDLIGETEIDLEIRYYTRHRAHCGIAETYETSGYCAWRDQHKPSVLLSDLCKRWNTDPPEYGDISVDVGFKKFAPVAFTRSGDPNHDREVLALSALRRWKEMPVVGLELVPEHVETRSLYHPSKPGVEQGKLQLWIDIFPVIDLPPPKKVEITPRVPGRYELRVIIWNTEEVVWLIDSSEAQYTDVHYRSLTGEGNFNWRFVFPFEYLPTENKVILRKKESLFAMDETEFKLPCKLTLQVWDNDTFSKDDFLEASKEAVGLGRHEPQALPVPK</sequence>
<keyword evidence="9 13" id="KW-0238">DNA-binding</keyword>
<dbReference type="GO" id="GO:0005634">
    <property type="term" value="C:nucleus"/>
    <property type="evidence" value="ECO:0007669"/>
    <property type="project" value="UniProtKB-SubCell"/>
</dbReference>
<feature type="region of interest" description="Disordered" evidence="16">
    <location>
        <begin position="91"/>
        <end position="113"/>
    </location>
</feature>
<evidence type="ECO:0000256" key="11">
    <source>
        <dbReference type="ARBA" id="ARBA00023155"/>
    </source>
</evidence>
<evidence type="ECO:0000259" key="18">
    <source>
        <dbReference type="PROSITE" id="PS50023"/>
    </source>
</evidence>
<dbReference type="InterPro" id="IPR035892">
    <property type="entry name" value="C2_domain_sf"/>
</dbReference>
<evidence type="ECO:0000259" key="17">
    <source>
        <dbReference type="PROSITE" id="PS50004"/>
    </source>
</evidence>
<keyword evidence="10" id="KW-0472">Membrane</keyword>
<evidence type="ECO:0000256" key="14">
    <source>
        <dbReference type="PROSITE-ProRule" id="PRU00125"/>
    </source>
</evidence>
<dbReference type="InterPro" id="IPR001356">
    <property type="entry name" value="HD"/>
</dbReference>
<protein>
    <submittedName>
        <fullName evidence="20">Uncharacterized protein</fullName>
    </submittedName>
</protein>
<evidence type="ECO:0000256" key="6">
    <source>
        <dbReference type="ARBA" id="ARBA00022833"/>
    </source>
</evidence>
<evidence type="ECO:0000313" key="21">
    <source>
        <dbReference type="Proteomes" id="UP001153737"/>
    </source>
</evidence>
<dbReference type="FunFam" id="1.10.10.60:FF:000027">
    <property type="entry name" value="LIM/homeobox protein Lhx9"/>
    <property type="match status" value="1"/>
</dbReference>
<evidence type="ECO:0000256" key="3">
    <source>
        <dbReference type="ARBA" id="ARBA00022692"/>
    </source>
</evidence>
<dbReference type="PROSITE" id="PS50071">
    <property type="entry name" value="HOMEOBOX_2"/>
    <property type="match status" value="1"/>
</dbReference>
<feature type="compositionally biased region" description="Polar residues" evidence="16">
    <location>
        <begin position="139"/>
        <end position="160"/>
    </location>
</feature>
<feature type="DNA-binding region" description="Homeobox" evidence="13">
    <location>
        <begin position="163"/>
        <end position="209"/>
    </location>
</feature>
<dbReference type="InterPro" id="IPR055072">
    <property type="entry name" value="Ferlin_DSRM"/>
</dbReference>
<dbReference type="Pfam" id="PF00168">
    <property type="entry name" value="C2"/>
    <property type="match status" value="3"/>
</dbReference>
<evidence type="ECO:0000256" key="4">
    <source>
        <dbReference type="ARBA" id="ARBA00022723"/>
    </source>
</evidence>
<dbReference type="InterPro" id="IPR037725">
    <property type="entry name" value="C2F_Ferlin"/>
</dbReference>
<dbReference type="Gene3D" id="2.10.110.10">
    <property type="entry name" value="Cysteine Rich Protein"/>
    <property type="match status" value="1"/>
</dbReference>
<keyword evidence="21" id="KW-1185">Reference proteome</keyword>
<dbReference type="EMBL" id="OU896714">
    <property type="protein sequence ID" value="CAH1179264.1"/>
    <property type="molecule type" value="Genomic_DNA"/>
</dbReference>
<dbReference type="SMART" id="SM00389">
    <property type="entry name" value="HOX"/>
    <property type="match status" value="1"/>
</dbReference>
<dbReference type="SUPFAM" id="SSF57716">
    <property type="entry name" value="Glucocorticoid receptor-like (DNA-binding domain)"/>
    <property type="match status" value="1"/>
</dbReference>
<evidence type="ECO:0000256" key="5">
    <source>
        <dbReference type="ARBA" id="ARBA00022737"/>
    </source>
</evidence>
<dbReference type="Pfam" id="PF22901">
    <property type="entry name" value="dsrm_Ferlin"/>
    <property type="match status" value="1"/>
</dbReference>
<dbReference type="Pfam" id="PF00046">
    <property type="entry name" value="Homeodomain"/>
    <property type="match status" value="1"/>
</dbReference>
<dbReference type="InterPro" id="IPR001781">
    <property type="entry name" value="Znf_LIM"/>
</dbReference>
<evidence type="ECO:0000256" key="2">
    <source>
        <dbReference type="ARBA" id="ARBA00004167"/>
    </source>
</evidence>
<accession>A0A9P0DPN2</accession>
<dbReference type="CDD" id="cd04037">
    <property type="entry name" value="C2E_Ferlin"/>
    <property type="match status" value="1"/>
</dbReference>
<feature type="region of interest" description="Disordered" evidence="16">
    <location>
        <begin position="139"/>
        <end position="163"/>
    </location>
</feature>
<dbReference type="PROSITE" id="PS50004">
    <property type="entry name" value="C2"/>
    <property type="match status" value="1"/>
</dbReference>
<reference evidence="20" key="1">
    <citation type="submission" date="2022-01" db="EMBL/GenBank/DDBJ databases">
        <authorList>
            <person name="King R."/>
        </authorList>
    </citation>
    <scope>NUCLEOTIDE SEQUENCE</scope>
</reference>
<dbReference type="OrthoDB" id="10059618at2759"/>
<evidence type="ECO:0000256" key="9">
    <source>
        <dbReference type="ARBA" id="ARBA00023125"/>
    </source>
</evidence>
<dbReference type="Pfam" id="PF08150">
    <property type="entry name" value="FerB"/>
    <property type="match status" value="1"/>
</dbReference>
<evidence type="ECO:0000313" key="20">
    <source>
        <dbReference type="EMBL" id="CAH1179264.1"/>
    </source>
</evidence>
<dbReference type="SMART" id="SM00132">
    <property type="entry name" value="LIM"/>
    <property type="match status" value="1"/>
</dbReference>
<comment type="subcellular location">
    <subcellularLocation>
        <location evidence="2">Membrane</location>
        <topology evidence="2">Single-pass membrane protein</topology>
    </subcellularLocation>
    <subcellularLocation>
        <location evidence="1 13 15">Nucleus</location>
    </subcellularLocation>
</comment>
<proteinExistence type="predicted"/>
<dbReference type="CDD" id="cd04017">
    <property type="entry name" value="C2D_Ferlin"/>
    <property type="match status" value="1"/>
</dbReference>
<keyword evidence="4 14" id="KW-0479">Metal-binding</keyword>
<dbReference type="SUPFAM" id="SSF49562">
    <property type="entry name" value="C2 domain (Calcium/lipid-binding domain, CaLB)"/>
    <property type="match status" value="5"/>
</dbReference>
<keyword evidence="6 14" id="KW-0862">Zinc</keyword>
<dbReference type="Proteomes" id="UP001153737">
    <property type="component" value="Chromosome 8"/>
</dbReference>
<gene>
    <name evidence="20" type="ORF">PHAECO_LOCUS11659</name>
</gene>
<keyword evidence="3" id="KW-0812">Transmembrane</keyword>
<dbReference type="PANTHER" id="PTHR12546:SF60">
    <property type="entry name" value="MISFIRE, ISOFORM F"/>
    <property type="match status" value="1"/>
</dbReference>